<organism evidence="1 2">
    <name type="scientific">Drechslerella dactyloides</name>
    <name type="common">Nematode-trapping fungus</name>
    <name type="synonym">Arthrobotrys dactyloides</name>
    <dbReference type="NCBI Taxonomy" id="74499"/>
    <lineage>
        <taxon>Eukaryota</taxon>
        <taxon>Fungi</taxon>
        <taxon>Dikarya</taxon>
        <taxon>Ascomycota</taxon>
        <taxon>Pezizomycotina</taxon>
        <taxon>Orbiliomycetes</taxon>
        <taxon>Orbiliales</taxon>
        <taxon>Orbiliaceae</taxon>
        <taxon>Drechslerella</taxon>
    </lineage>
</organism>
<proteinExistence type="predicted"/>
<accession>A0AAD6IWY7</accession>
<dbReference type="EMBL" id="JAQGDS010000009">
    <property type="protein sequence ID" value="KAJ6258241.1"/>
    <property type="molecule type" value="Genomic_DNA"/>
</dbReference>
<dbReference type="Proteomes" id="UP001221413">
    <property type="component" value="Unassembled WGS sequence"/>
</dbReference>
<evidence type="ECO:0000313" key="2">
    <source>
        <dbReference type="Proteomes" id="UP001221413"/>
    </source>
</evidence>
<comment type="caution">
    <text evidence="1">The sequence shown here is derived from an EMBL/GenBank/DDBJ whole genome shotgun (WGS) entry which is preliminary data.</text>
</comment>
<protein>
    <submittedName>
        <fullName evidence="1">Uncharacterized protein</fullName>
    </submittedName>
</protein>
<dbReference type="AlphaFoldDB" id="A0AAD6IWY7"/>
<sequence length="151" mass="16426">MPSDQGVKWKETPSPLPGLLHLQARVVRNDEFKMQSSCQQAVLQLYSCKSVQETALLHAASMLATGWLVGLRLDQLTPAYAIIIAIDNTHIDTHADINITIDIDTDIIVAVVVTITTMAKPAATVAAATSAQEGKKVMVSAGWLSRYQRQQ</sequence>
<gene>
    <name evidence="1" type="ORF">Dda_7160</name>
</gene>
<evidence type="ECO:0000313" key="1">
    <source>
        <dbReference type="EMBL" id="KAJ6258241.1"/>
    </source>
</evidence>
<reference evidence="1" key="1">
    <citation type="submission" date="2023-01" db="EMBL/GenBank/DDBJ databases">
        <title>The chitinases involved in constricting ring structure development in the nematode-trapping fungus Drechslerella dactyloides.</title>
        <authorList>
            <person name="Wang R."/>
            <person name="Zhang L."/>
            <person name="Tang P."/>
            <person name="Li S."/>
            <person name="Liang L."/>
        </authorList>
    </citation>
    <scope>NUCLEOTIDE SEQUENCE</scope>
    <source>
        <strain evidence="1">YMF1.00031</strain>
    </source>
</reference>
<name>A0AAD6IWY7_DREDA</name>
<keyword evidence="2" id="KW-1185">Reference proteome</keyword>